<dbReference type="Proteomes" id="UP000240252">
    <property type="component" value="Segment"/>
</dbReference>
<keyword evidence="1" id="KW-0808">Transferase</keyword>
<name>A0A2K9V3W7_9CAUD</name>
<accession>A0A2K9V3W7</accession>
<dbReference type="GO" id="GO:0004747">
    <property type="term" value="F:ribokinase activity"/>
    <property type="evidence" value="ECO:0007669"/>
    <property type="project" value="UniProtKB-EC"/>
</dbReference>
<keyword evidence="2" id="KW-1185">Reference proteome</keyword>
<proteinExistence type="predicted"/>
<evidence type="ECO:0000313" key="1">
    <source>
        <dbReference type="EMBL" id="AUV56718.1"/>
    </source>
</evidence>
<keyword evidence="1" id="KW-0418">Kinase</keyword>
<evidence type="ECO:0000313" key="2">
    <source>
        <dbReference type="Proteomes" id="UP000240252"/>
    </source>
</evidence>
<dbReference type="RefSeq" id="YP_009797442.1">
    <property type="nucleotide sequence ID" value="NC_047915.1"/>
</dbReference>
<organism evidence="1 2">
    <name type="scientific">Faecalibacterium phage FP_Toutatis</name>
    <dbReference type="NCBI Taxonomy" id="2070187"/>
    <lineage>
        <taxon>Viruses</taxon>
        <taxon>Duplodnaviria</taxon>
        <taxon>Heunggongvirae</taxon>
        <taxon>Uroviricota</taxon>
        <taxon>Caudoviricetes</taxon>
        <taxon>Toutatisvirus</taxon>
        <taxon>Toutatisvirus toutatis</taxon>
    </lineage>
</organism>
<dbReference type="EMBL" id="MG711466">
    <property type="protein sequence ID" value="AUV56718.1"/>
    <property type="molecule type" value="Genomic_DNA"/>
</dbReference>
<reference evidence="1 2" key="1">
    <citation type="submission" date="2017-12" db="EMBL/GenBank/DDBJ databases">
        <title>Phages infecting Faecalibacterium prausnitzii belong to novel viral genera that help decipher intestinal viromes.</title>
        <authorList>
            <person name="Petit M.-A."/>
            <person name="De Paepe M."/>
            <person name="Benevides L."/>
            <person name="Langella P."/>
        </authorList>
    </citation>
    <scope>NUCLEOTIDE SEQUENCE [LARGE SCALE GENOMIC DNA]</scope>
</reference>
<dbReference type="KEGG" id="vg:54987857"/>
<protein>
    <submittedName>
        <fullName evidence="1">Ribokinase</fullName>
        <ecNumber evidence="1">2.7.1.15</ecNumber>
    </submittedName>
</protein>
<sequence length="71" mass="7967">MWVYHSSIGPLYIVPTGDGLFGFLYNGIIWEACPTPQIEADNVYCRATGCPDASNLEELPHDLSEWTYISK</sequence>
<dbReference type="GeneID" id="54987857"/>
<dbReference type="EC" id="2.7.1.15" evidence="1"/>